<dbReference type="InterPro" id="IPR020084">
    <property type="entry name" value="NUDIX_hydrolase_CS"/>
</dbReference>
<dbReference type="EMBL" id="LT634361">
    <property type="protein sequence ID" value="SFZ81377.1"/>
    <property type="molecule type" value="Genomic_DNA"/>
</dbReference>
<reference evidence="4 5" key="1">
    <citation type="submission" date="2016-11" db="EMBL/GenBank/DDBJ databases">
        <authorList>
            <person name="Jaros S."/>
            <person name="Januszkiewicz K."/>
            <person name="Wedrychowicz H."/>
        </authorList>
    </citation>
    <scope>NUCLEOTIDE SEQUENCE [LARGE SCALE GENOMIC DNA]</scope>
    <source>
        <strain evidence="4">NCIMB 2154T</strain>
    </source>
</reference>
<dbReference type="PROSITE" id="PS00893">
    <property type="entry name" value="NUDIX_BOX"/>
    <property type="match status" value="1"/>
</dbReference>
<name>A0A2H1E842_9FLAO</name>
<dbReference type="Gene3D" id="3.90.79.10">
    <property type="entry name" value="Nucleoside Triphosphate Pyrophosphohydrolase"/>
    <property type="match status" value="1"/>
</dbReference>
<dbReference type="InterPro" id="IPR015797">
    <property type="entry name" value="NUDIX_hydrolase-like_dom_sf"/>
</dbReference>
<organism evidence="4 5">
    <name type="scientific">Tenacibaculum maritimum NCIMB 2154</name>
    <dbReference type="NCBI Taxonomy" id="1349785"/>
    <lineage>
        <taxon>Bacteria</taxon>
        <taxon>Pseudomonadati</taxon>
        <taxon>Bacteroidota</taxon>
        <taxon>Flavobacteriia</taxon>
        <taxon>Flavobacteriales</taxon>
        <taxon>Flavobacteriaceae</taxon>
        <taxon>Tenacibaculum</taxon>
    </lineage>
</organism>
<feature type="domain" description="Nudix hydrolase" evidence="3">
    <location>
        <begin position="69"/>
        <end position="199"/>
    </location>
</feature>
<dbReference type="KEGG" id="tmar:MARIT_1077"/>
<dbReference type="Pfam" id="PF00293">
    <property type="entry name" value="NUDIX"/>
    <property type="match status" value="1"/>
</dbReference>
<evidence type="ECO:0000313" key="4">
    <source>
        <dbReference type="EMBL" id="SFZ81377.1"/>
    </source>
</evidence>
<evidence type="ECO:0000256" key="1">
    <source>
        <dbReference type="ARBA" id="ARBA00022801"/>
    </source>
</evidence>
<protein>
    <submittedName>
        <fullName evidence="4">NUDIX hydrolase</fullName>
    </submittedName>
</protein>
<gene>
    <name evidence="4" type="ORF">MARIT_1077</name>
</gene>
<evidence type="ECO:0000313" key="5">
    <source>
        <dbReference type="Proteomes" id="UP000231564"/>
    </source>
</evidence>
<evidence type="ECO:0000259" key="3">
    <source>
        <dbReference type="PROSITE" id="PS51462"/>
    </source>
</evidence>
<dbReference type="STRING" id="1349785.GCA_000509405_01266"/>
<dbReference type="InterPro" id="IPR000086">
    <property type="entry name" value="NUDIX_hydrolase_dom"/>
</dbReference>
<comment type="similarity">
    <text evidence="2">Belongs to the Nudix hydrolase family.</text>
</comment>
<proteinExistence type="inferred from homology"/>
<sequence length="203" mass="23872">MQMYKVFINDKPIILTDSFKDESIFPSYIYEEINLTELVYTLNEKAIGGAILHTLNLEDSWREFRAWFKVIQAAGGLVINEKEEILFIFRRNKWDLPKGWIEEGETVNSAAIREVEEECGIFNLTIKKELLTTYHLFFQKGKIYLKETFWFLMYSDDTKKPIPQIEEEITAVEFKSKEEIKEALSNTYANIKLVIEKYQGVIS</sequence>
<keyword evidence="5" id="KW-1185">Reference proteome</keyword>
<dbReference type="Proteomes" id="UP000231564">
    <property type="component" value="Chromosome MARIT"/>
</dbReference>
<dbReference type="PRINTS" id="PR00502">
    <property type="entry name" value="NUDIXFAMILY"/>
</dbReference>
<dbReference type="CDD" id="cd03673">
    <property type="entry name" value="NUDIX_Ap6A_hydrolase"/>
    <property type="match status" value="1"/>
</dbReference>
<dbReference type="GO" id="GO:0016787">
    <property type="term" value="F:hydrolase activity"/>
    <property type="evidence" value="ECO:0007669"/>
    <property type="project" value="UniProtKB-KW"/>
</dbReference>
<keyword evidence="1 2" id="KW-0378">Hydrolase</keyword>
<dbReference type="PROSITE" id="PS51462">
    <property type="entry name" value="NUDIX"/>
    <property type="match status" value="1"/>
</dbReference>
<dbReference type="PANTHER" id="PTHR43736:SF1">
    <property type="entry name" value="DIHYDRONEOPTERIN TRIPHOSPHATE DIPHOSPHATASE"/>
    <property type="match status" value="1"/>
</dbReference>
<dbReference type="SUPFAM" id="SSF55811">
    <property type="entry name" value="Nudix"/>
    <property type="match status" value="1"/>
</dbReference>
<dbReference type="AlphaFoldDB" id="A0A2H1E842"/>
<evidence type="ECO:0000256" key="2">
    <source>
        <dbReference type="RuleBase" id="RU003476"/>
    </source>
</evidence>
<dbReference type="InterPro" id="IPR020476">
    <property type="entry name" value="Nudix_hydrolase"/>
</dbReference>
<dbReference type="PANTHER" id="PTHR43736">
    <property type="entry name" value="ADP-RIBOSE PYROPHOSPHATASE"/>
    <property type="match status" value="1"/>
</dbReference>
<dbReference type="OrthoDB" id="9816289at2"/>
<accession>A0A2H1E842</accession>